<dbReference type="GO" id="GO:0004523">
    <property type="term" value="F:RNA-DNA hybrid ribonuclease activity"/>
    <property type="evidence" value="ECO:0007669"/>
    <property type="project" value="UniProtKB-EC"/>
</dbReference>
<dbReference type="SUPFAM" id="SSF53098">
    <property type="entry name" value="Ribonuclease H-like"/>
    <property type="match status" value="2"/>
</dbReference>
<dbReference type="EMBL" id="KQ483709">
    <property type="protein sequence ID" value="KYP42603.1"/>
    <property type="molecule type" value="Genomic_DNA"/>
</dbReference>
<dbReference type="Gramene" id="C.cajan_35763.t">
    <property type="protein sequence ID" value="C.cajan_35763.t.cds1"/>
    <property type="gene ID" value="C.cajan_35763"/>
</dbReference>
<dbReference type="OMA" id="ACHEEGC"/>
<dbReference type="GO" id="GO:0003676">
    <property type="term" value="F:nucleic acid binding"/>
    <property type="evidence" value="ECO:0007669"/>
    <property type="project" value="InterPro"/>
</dbReference>
<sequence length="334" mass="38757">MKPWELFFDGSKHELGTRIGLLIISHEGIPTKLSLKIKIGYSNNETEYEALVIGLEILRELGVRSIIVRGDSQLVIKQLTREYKCINEKLLERKSRAITLLNSFDEVQSEHISRNENRIANELAQTTSGYKVSKECLGSLLHTENELICNLEGFTINALSTQDWRKHLIEYLQNPNSKDERKIKYQALNYVMLNNELYKRGFDGILFKCLRRHKIYIAMVEVHEGVCGAHQAGEKMKWTLSRKGYYWPSMIKDCIEFSKSCEECQKHGLIQRVLASELHFIVKPWPFRGWAIDIIGQIHPPSSKNHRYIIVVIDYFTKWVEAIPVEKGRSKGDY</sequence>
<dbReference type="Gene3D" id="1.10.340.70">
    <property type="match status" value="1"/>
</dbReference>
<dbReference type="PANTHER" id="PTHR48475:SF1">
    <property type="entry name" value="RNASE H TYPE-1 DOMAIN-CONTAINING PROTEIN"/>
    <property type="match status" value="1"/>
</dbReference>
<evidence type="ECO:0000313" key="2">
    <source>
        <dbReference type="EMBL" id="KYP42603.1"/>
    </source>
</evidence>
<dbReference type="Pfam" id="PF13456">
    <property type="entry name" value="RVT_3"/>
    <property type="match status" value="1"/>
</dbReference>
<dbReference type="CDD" id="cd09279">
    <property type="entry name" value="RNase_HI_like"/>
    <property type="match status" value="1"/>
</dbReference>
<accession>A0A151RJE2</accession>
<keyword evidence="2" id="KW-0378">Hydrolase</keyword>
<dbReference type="Gene3D" id="3.30.420.10">
    <property type="entry name" value="Ribonuclease H-like superfamily/Ribonuclease H"/>
    <property type="match status" value="2"/>
</dbReference>
<dbReference type="STRING" id="3821.A0A151RJE2"/>
<dbReference type="InterPro" id="IPR002156">
    <property type="entry name" value="RNaseH_domain"/>
</dbReference>
<evidence type="ECO:0000313" key="3">
    <source>
        <dbReference type="Proteomes" id="UP000075243"/>
    </source>
</evidence>
<dbReference type="AlphaFoldDB" id="A0A151RJE2"/>
<dbReference type="Pfam" id="PF17921">
    <property type="entry name" value="Integrase_H2C2"/>
    <property type="match status" value="1"/>
</dbReference>
<feature type="domain" description="RNase H type-1" evidence="1">
    <location>
        <begin position="1"/>
        <end position="129"/>
    </location>
</feature>
<gene>
    <name evidence="2" type="ORF">KK1_035973</name>
</gene>
<proteinExistence type="predicted"/>
<dbReference type="InterPro" id="IPR041588">
    <property type="entry name" value="Integrase_H2C2"/>
</dbReference>
<protein>
    <submittedName>
        <fullName evidence="2">Integrase catalytic domain-containing protein KIAA1305 family</fullName>
        <ecNumber evidence="2">3.1.26.4</ecNumber>
    </submittedName>
</protein>
<reference evidence="2" key="1">
    <citation type="journal article" date="2012" name="Nat. Biotechnol.">
        <title>Draft genome sequence of pigeonpea (Cajanus cajan), an orphan legume crop of resource-poor farmers.</title>
        <authorList>
            <person name="Varshney R.K."/>
            <person name="Chen W."/>
            <person name="Li Y."/>
            <person name="Bharti A.K."/>
            <person name="Saxena R.K."/>
            <person name="Schlueter J.A."/>
            <person name="Donoghue M.T."/>
            <person name="Azam S."/>
            <person name="Fan G."/>
            <person name="Whaley A.M."/>
            <person name="Farmer A.D."/>
            <person name="Sheridan J."/>
            <person name="Iwata A."/>
            <person name="Tuteja R."/>
            <person name="Penmetsa R.V."/>
            <person name="Wu W."/>
            <person name="Upadhyaya H.D."/>
            <person name="Yang S.P."/>
            <person name="Shah T."/>
            <person name="Saxena K.B."/>
            <person name="Michael T."/>
            <person name="McCombie W.R."/>
            <person name="Yang B."/>
            <person name="Zhang G."/>
            <person name="Yang H."/>
            <person name="Wang J."/>
            <person name="Spillane C."/>
            <person name="Cook D.R."/>
            <person name="May G.D."/>
            <person name="Xu X."/>
            <person name="Jackson S.A."/>
        </authorList>
    </citation>
    <scope>NUCLEOTIDE SEQUENCE [LARGE SCALE GENOMIC DNA]</scope>
</reference>
<dbReference type="InterPro" id="IPR036397">
    <property type="entry name" value="RNaseH_sf"/>
</dbReference>
<dbReference type="InterPro" id="IPR012337">
    <property type="entry name" value="RNaseH-like_sf"/>
</dbReference>
<name>A0A151RJE2_CAJCA</name>
<dbReference type="PROSITE" id="PS50879">
    <property type="entry name" value="RNASE_H_1"/>
    <property type="match status" value="1"/>
</dbReference>
<keyword evidence="3" id="KW-1185">Reference proteome</keyword>
<organism evidence="2 3">
    <name type="scientific">Cajanus cajan</name>
    <name type="common">Pigeon pea</name>
    <name type="synonym">Cajanus indicus</name>
    <dbReference type="NCBI Taxonomy" id="3821"/>
    <lineage>
        <taxon>Eukaryota</taxon>
        <taxon>Viridiplantae</taxon>
        <taxon>Streptophyta</taxon>
        <taxon>Embryophyta</taxon>
        <taxon>Tracheophyta</taxon>
        <taxon>Spermatophyta</taxon>
        <taxon>Magnoliopsida</taxon>
        <taxon>eudicotyledons</taxon>
        <taxon>Gunneridae</taxon>
        <taxon>Pentapetalae</taxon>
        <taxon>rosids</taxon>
        <taxon>fabids</taxon>
        <taxon>Fabales</taxon>
        <taxon>Fabaceae</taxon>
        <taxon>Papilionoideae</taxon>
        <taxon>50 kb inversion clade</taxon>
        <taxon>NPAAA clade</taxon>
        <taxon>indigoferoid/millettioid clade</taxon>
        <taxon>Phaseoleae</taxon>
        <taxon>Cajanus</taxon>
    </lineage>
</organism>
<dbReference type="Proteomes" id="UP000075243">
    <property type="component" value="Unassembled WGS sequence"/>
</dbReference>
<dbReference type="EC" id="3.1.26.4" evidence="2"/>
<evidence type="ECO:0000259" key="1">
    <source>
        <dbReference type="PROSITE" id="PS50879"/>
    </source>
</evidence>
<dbReference type="PANTHER" id="PTHR48475">
    <property type="entry name" value="RIBONUCLEASE H"/>
    <property type="match status" value="1"/>
</dbReference>